<proteinExistence type="inferred from homology"/>
<dbReference type="GO" id="GO:0035241">
    <property type="term" value="F:protein-arginine omega-N monomethyltransferase activity"/>
    <property type="evidence" value="ECO:0007669"/>
    <property type="project" value="TreeGrafter"/>
</dbReference>
<reference evidence="6" key="1">
    <citation type="journal article" date="2023" name="Mol. Phylogenet. Evol.">
        <title>Genome-scale phylogeny and comparative genomics of the fungal order Sordariales.</title>
        <authorList>
            <person name="Hensen N."/>
            <person name="Bonometti L."/>
            <person name="Westerberg I."/>
            <person name="Brannstrom I.O."/>
            <person name="Guillou S."/>
            <person name="Cros-Aarteil S."/>
            <person name="Calhoun S."/>
            <person name="Haridas S."/>
            <person name="Kuo A."/>
            <person name="Mondo S."/>
            <person name="Pangilinan J."/>
            <person name="Riley R."/>
            <person name="LaButti K."/>
            <person name="Andreopoulos B."/>
            <person name="Lipzen A."/>
            <person name="Chen C."/>
            <person name="Yan M."/>
            <person name="Daum C."/>
            <person name="Ng V."/>
            <person name="Clum A."/>
            <person name="Steindorff A."/>
            <person name="Ohm R.A."/>
            <person name="Martin F."/>
            <person name="Silar P."/>
            <person name="Natvig D.O."/>
            <person name="Lalanne C."/>
            <person name="Gautier V."/>
            <person name="Ament-Velasquez S.L."/>
            <person name="Kruys A."/>
            <person name="Hutchinson M.I."/>
            <person name="Powell A.J."/>
            <person name="Barry K."/>
            <person name="Miller A.N."/>
            <person name="Grigoriev I.V."/>
            <person name="Debuchy R."/>
            <person name="Gladieux P."/>
            <person name="Hiltunen Thoren M."/>
            <person name="Johannesson H."/>
        </authorList>
    </citation>
    <scope>NUCLEOTIDE SEQUENCE</scope>
    <source>
        <strain evidence="6">PSN243</strain>
    </source>
</reference>
<dbReference type="EMBL" id="MU865914">
    <property type="protein sequence ID" value="KAK4455747.1"/>
    <property type="molecule type" value="Genomic_DNA"/>
</dbReference>
<keyword evidence="4" id="KW-0560">Oxidoreductase</keyword>
<feature type="domain" description="Dihydroorotate dehydrogenase catalytic" evidence="5">
    <location>
        <begin position="273"/>
        <end position="528"/>
    </location>
</feature>
<dbReference type="Pfam" id="PF01180">
    <property type="entry name" value="DHO_dh"/>
    <property type="match status" value="1"/>
</dbReference>
<organism evidence="6 7">
    <name type="scientific">Podospora aff. communis PSN243</name>
    <dbReference type="NCBI Taxonomy" id="3040156"/>
    <lineage>
        <taxon>Eukaryota</taxon>
        <taxon>Fungi</taxon>
        <taxon>Dikarya</taxon>
        <taxon>Ascomycota</taxon>
        <taxon>Pezizomycotina</taxon>
        <taxon>Sordariomycetes</taxon>
        <taxon>Sordariomycetidae</taxon>
        <taxon>Sordariales</taxon>
        <taxon>Podosporaceae</taxon>
        <taxon>Podospora</taxon>
    </lineage>
</organism>
<evidence type="ECO:0000313" key="7">
    <source>
        <dbReference type="Proteomes" id="UP001321760"/>
    </source>
</evidence>
<dbReference type="PANTHER" id="PTHR35517:SF1">
    <property type="entry name" value="PROTEIN ARGININE N-METHYLTRANSFERASE SFM1"/>
    <property type="match status" value="1"/>
</dbReference>
<reference evidence="6" key="2">
    <citation type="submission" date="2023-05" db="EMBL/GenBank/DDBJ databases">
        <authorList>
            <consortium name="Lawrence Berkeley National Laboratory"/>
            <person name="Steindorff A."/>
            <person name="Hensen N."/>
            <person name="Bonometti L."/>
            <person name="Westerberg I."/>
            <person name="Brannstrom I.O."/>
            <person name="Guillou S."/>
            <person name="Cros-Aarteil S."/>
            <person name="Calhoun S."/>
            <person name="Haridas S."/>
            <person name="Kuo A."/>
            <person name="Mondo S."/>
            <person name="Pangilinan J."/>
            <person name="Riley R."/>
            <person name="Labutti K."/>
            <person name="Andreopoulos B."/>
            <person name="Lipzen A."/>
            <person name="Chen C."/>
            <person name="Yanf M."/>
            <person name="Daum C."/>
            <person name="Ng V."/>
            <person name="Clum A."/>
            <person name="Ohm R."/>
            <person name="Martin F."/>
            <person name="Silar P."/>
            <person name="Natvig D."/>
            <person name="Lalanne C."/>
            <person name="Gautier V."/>
            <person name="Ament-Velasquez S.L."/>
            <person name="Kruys A."/>
            <person name="Hutchinson M.I."/>
            <person name="Powell A.J."/>
            <person name="Barry K."/>
            <person name="Miller A.N."/>
            <person name="Grigoriev I.V."/>
            <person name="Debuchy R."/>
            <person name="Gladieux P."/>
            <person name="Thoren M.H."/>
            <person name="Johannesson H."/>
        </authorList>
    </citation>
    <scope>NUCLEOTIDE SEQUENCE</scope>
    <source>
        <strain evidence="6">PSN243</strain>
    </source>
</reference>
<evidence type="ECO:0000256" key="1">
    <source>
        <dbReference type="ARBA" id="ARBA00008008"/>
    </source>
</evidence>
<dbReference type="GO" id="GO:0006221">
    <property type="term" value="P:pyrimidine nucleotide biosynthetic process"/>
    <property type="evidence" value="ECO:0007669"/>
    <property type="project" value="InterPro"/>
</dbReference>
<comment type="similarity">
    <text evidence="1">Belongs to the dihydroorotate dehydrogenase family. Type 1 subfamily.</text>
</comment>
<dbReference type="CDD" id="cd18090">
    <property type="entry name" value="Arginine_MT_Sfm1"/>
    <property type="match status" value="1"/>
</dbReference>
<dbReference type="Gene3D" id="3.20.20.70">
    <property type="entry name" value="Aldolase class I"/>
    <property type="match status" value="1"/>
</dbReference>
<dbReference type="InterPro" id="IPR013785">
    <property type="entry name" value="Aldolase_TIM"/>
</dbReference>
<gene>
    <name evidence="6" type="ORF">QBC34DRAFT_420486</name>
</gene>
<dbReference type="SUPFAM" id="SSF51395">
    <property type="entry name" value="FMN-linked oxidoreductases"/>
    <property type="match status" value="1"/>
</dbReference>
<sequence>MAPKTYIVEHLDEELGPWSELEYIAIATESHEAGAKFLLSSLPSAFKVPDALSAVPSFVAENRGVEELYAADKSRVCLLDPSAAKDLAPEDGDNFDVFLFGGILDRTSELRKKGFEGRRLGPKQMTTDTAVRVTRLVVEGKTPLLDIPYVDDPDLQFNEHESTSMPFRYVKDKDGKPLMPKRRQEKLSCPFGEMDSLPPALDIVPPLINSANPWATTLEDLKALYECPSTGAVTTRTSLLKGFEHDPVKHRYIFFESRDHISSSEPKGDQSASLNSLGYSPILLEEYLSFIKQLCLPLAGSENVRAQKGFIVSVTGTPKEVAESYRLISNAQAELPDFPMAMEINLSCPNIPNKPPPAYSKSALVEYIDHLRDIVDATPNIPRIPFGLKTPPYTHSTEYEALIGALEESARGGVSPVSFITATNTLGSCMVFSSATEPSNLALPGTGIGGMAGAPLHPLALGNVATLRRMLDERQAKLGHIQIIGIGGVLDGTGYRRMRAAGAHTVGVGTGLGLKGLKVFDEIEKGLEGRCSTRAGRRGPGSLEALPFVLTPFHLAGSAVVSRGICPRVGQRSADPGNIRVDLDDGGY</sequence>
<keyword evidence="3" id="KW-0963">Cytoplasm</keyword>
<name>A0AAV9H509_9PEZI</name>
<dbReference type="CDD" id="cd04741">
    <property type="entry name" value="DHOD_1A_like"/>
    <property type="match status" value="1"/>
</dbReference>
<keyword evidence="7" id="KW-1185">Reference proteome</keyword>
<dbReference type="GO" id="GO:0004152">
    <property type="term" value="F:dihydroorotate dehydrogenase activity"/>
    <property type="evidence" value="ECO:0007669"/>
    <property type="project" value="InterPro"/>
</dbReference>
<dbReference type="Gene3D" id="2.30.26.10">
    <property type="entry name" value="Dihydroorotate Dehydrogenase A, chain A, domain 2"/>
    <property type="match status" value="1"/>
</dbReference>
<dbReference type="GO" id="GO:0005737">
    <property type="term" value="C:cytoplasm"/>
    <property type="evidence" value="ECO:0007669"/>
    <property type="project" value="InterPro"/>
</dbReference>
<dbReference type="InterPro" id="IPR023359">
    <property type="entry name" value="Dihydro_DH_chainA_dom2"/>
</dbReference>
<evidence type="ECO:0000256" key="4">
    <source>
        <dbReference type="ARBA" id="ARBA00023002"/>
    </source>
</evidence>
<accession>A0AAV9H509</accession>
<dbReference type="InterPro" id="IPR007364">
    <property type="entry name" value="SFM1-like"/>
</dbReference>
<comment type="caution">
    <text evidence="6">The sequence shown here is derived from an EMBL/GenBank/DDBJ whole genome shotgun (WGS) entry which is preliminary data.</text>
</comment>
<dbReference type="InterPro" id="IPR033886">
    <property type="entry name" value="DHOD_1A"/>
</dbReference>
<evidence type="ECO:0000256" key="2">
    <source>
        <dbReference type="ARBA" id="ARBA00021374"/>
    </source>
</evidence>
<evidence type="ECO:0000256" key="3">
    <source>
        <dbReference type="ARBA" id="ARBA00022490"/>
    </source>
</evidence>
<evidence type="ECO:0000313" key="6">
    <source>
        <dbReference type="EMBL" id="KAK4455747.1"/>
    </source>
</evidence>
<dbReference type="Pfam" id="PF04252">
    <property type="entry name" value="SFM1-like"/>
    <property type="match status" value="1"/>
</dbReference>
<dbReference type="AlphaFoldDB" id="A0AAV9H509"/>
<dbReference type="Proteomes" id="UP001321760">
    <property type="component" value="Unassembled WGS sequence"/>
</dbReference>
<dbReference type="PANTHER" id="PTHR35517">
    <property type="entry name" value="PROTEIN ARGININE N-METHYLTRANSFERASE SFM1"/>
    <property type="match status" value="1"/>
</dbReference>
<dbReference type="InterPro" id="IPR005720">
    <property type="entry name" value="Dihydroorotate_DH_cat"/>
</dbReference>
<protein>
    <recommendedName>
        <fullName evidence="2">Dihydroorotate dehydrogenase (fumarate)</fullName>
    </recommendedName>
</protein>
<evidence type="ECO:0000259" key="5">
    <source>
        <dbReference type="Pfam" id="PF01180"/>
    </source>
</evidence>